<feature type="region of interest" description="Disordered" evidence="5">
    <location>
        <begin position="350"/>
        <end position="373"/>
    </location>
</feature>
<keyword evidence="4" id="KW-0547">Nucleotide-binding</keyword>
<feature type="domain" description="Protein kinase" evidence="6">
    <location>
        <begin position="379"/>
        <end position="551"/>
    </location>
</feature>
<dbReference type="InterPro" id="IPR008266">
    <property type="entry name" value="Tyr_kinase_AS"/>
</dbReference>
<dbReference type="InterPro" id="IPR045379">
    <property type="entry name" value="Crinkler_N"/>
</dbReference>
<dbReference type="AlphaFoldDB" id="A0A397JCB1"/>
<keyword evidence="3" id="KW-0964">Secreted</keyword>
<comment type="subcellular location">
    <subcellularLocation>
        <location evidence="1">Host cell</location>
    </subcellularLocation>
    <subcellularLocation>
        <location evidence="2">Secreted</location>
    </subcellularLocation>
</comment>
<sequence length="551" mass="62903">MSINLFCLVEEDLLATTRAFLVEINKDETIGELKDAIKLEYFVDVSADKLQLWKVDIDISDSCNNDQLSNLSLQDQDQLLATEKISKYFPDLPAKECIHVIVKLPLLSLEEALSYVTPPIVYRPEATSSTSTMTVNCSNLQAEMLLWSTFFEEVNQFSFDKEPKFKKPPHFQIYSNVVDEEEVRYAFNSNICLVLNELLPDYQFSRRSTHTPGISAFNCYYSLETLVLTIEVEISHALSNIGGQTFPDFYKSDLTAKMVIWQIYNYMCQNQLQYGVLTTYDNHWFLHRSDKTPSKLSISPTLSSQSKSPTVLEAYAYIIMQARASIPSPVDKNSDIITEQTNTHVTRSMASISETSESQQNQQNQQNPQNQQNLNFTDFEFNSVLGHGRSGKTLLCKFRGDDIALKTADLYKTPAKILKEMQNEVKIYKDLEDIQGIYIPKLVCYGYYGGGWCYVLGTTLIGGTTLGDTTIKEQQRVKALEALRAIHKHGILHNDIREDNILIGDNDNDVYLIDFGMSSNIDLKEQWNLVTKEESKLDRLLEFHLNKLQME</sequence>
<reference evidence="7 8" key="1">
    <citation type="submission" date="2018-08" db="EMBL/GenBank/DDBJ databases">
        <title>Genome and evolution of the arbuscular mycorrhizal fungus Diversispora epigaea (formerly Glomus versiforme) and its bacterial endosymbionts.</title>
        <authorList>
            <person name="Sun X."/>
            <person name="Fei Z."/>
            <person name="Harrison M."/>
        </authorList>
    </citation>
    <scope>NUCLEOTIDE SEQUENCE [LARGE SCALE GENOMIC DNA]</scope>
    <source>
        <strain evidence="7 8">IT104</strain>
    </source>
</reference>
<keyword evidence="4" id="KW-0067">ATP-binding</keyword>
<proteinExistence type="predicted"/>
<dbReference type="SUPFAM" id="SSF56112">
    <property type="entry name" value="Protein kinase-like (PK-like)"/>
    <property type="match status" value="1"/>
</dbReference>
<evidence type="ECO:0000256" key="1">
    <source>
        <dbReference type="ARBA" id="ARBA00004340"/>
    </source>
</evidence>
<dbReference type="InterPro" id="IPR000719">
    <property type="entry name" value="Prot_kinase_dom"/>
</dbReference>
<dbReference type="Proteomes" id="UP000266861">
    <property type="component" value="Unassembled WGS sequence"/>
</dbReference>
<organism evidence="7 8">
    <name type="scientific">Diversispora epigaea</name>
    <dbReference type="NCBI Taxonomy" id="1348612"/>
    <lineage>
        <taxon>Eukaryota</taxon>
        <taxon>Fungi</taxon>
        <taxon>Fungi incertae sedis</taxon>
        <taxon>Mucoromycota</taxon>
        <taxon>Glomeromycotina</taxon>
        <taxon>Glomeromycetes</taxon>
        <taxon>Diversisporales</taxon>
        <taxon>Diversisporaceae</taxon>
        <taxon>Diversispora</taxon>
    </lineage>
</organism>
<dbReference type="InterPro" id="IPR017441">
    <property type="entry name" value="Protein_kinase_ATP_BS"/>
</dbReference>
<dbReference type="EMBL" id="PQFF01000054">
    <property type="protein sequence ID" value="RHZ85979.1"/>
    <property type="molecule type" value="Genomic_DNA"/>
</dbReference>
<evidence type="ECO:0000313" key="8">
    <source>
        <dbReference type="Proteomes" id="UP000266861"/>
    </source>
</evidence>
<dbReference type="PANTHER" id="PTHR37171:SF1">
    <property type="entry name" value="SERINE_THREONINE-PROTEIN KINASE YRZF-RELATED"/>
    <property type="match status" value="1"/>
</dbReference>
<dbReference type="GO" id="GO:0043657">
    <property type="term" value="C:host cell"/>
    <property type="evidence" value="ECO:0007669"/>
    <property type="project" value="UniProtKB-SubCell"/>
</dbReference>
<dbReference type="PROSITE" id="PS00109">
    <property type="entry name" value="PROTEIN_KINASE_TYR"/>
    <property type="match status" value="1"/>
</dbReference>
<evidence type="ECO:0000256" key="4">
    <source>
        <dbReference type="PROSITE-ProRule" id="PRU10141"/>
    </source>
</evidence>
<name>A0A397JCB1_9GLOM</name>
<dbReference type="GO" id="GO:0004672">
    <property type="term" value="F:protein kinase activity"/>
    <property type="evidence" value="ECO:0007669"/>
    <property type="project" value="InterPro"/>
</dbReference>
<keyword evidence="8" id="KW-1185">Reference proteome</keyword>
<dbReference type="PROSITE" id="PS00107">
    <property type="entry name" value="PROTEIN_KINASE_ATP"/>
    <property type="match status" value="1"/>
</dbReference>
<dbReference type="GO" id="GO:0005524">
    <property type="term" value="F:ATP binding"/>
    <property type="evidence" value="ECO:0007669"/>
    <property type="project" value="UniProtKB-UniRule"/>
</dbReference>
<dbReference type="Gene3D" id="3.30.200.20">
    <property type="entry name" value="Phosphorylase Kinase, domain 1"/>
    <property type="match status" value="1"/>
</dbReference>
<accession>A0A397JCB1</accession>
<feature type="binding site" evidence="4">
    <location>
        <position position="416"/>
    </location>
    <ligand>
        <name>ATP</name>
        <dbReference type="ChEBI" id="CHEBI:30616"/>
    </ligand>
</feature>
<evidence type="ECO:0000313" key="7">
    <source>
        <dbReference type="EMBL" id="RHZ85979.1"/>
    </source>
</evidence>
<dbReference type="SMART" id="SM00220">
    <property type="entry name" value="S_TKc"/>
    <property type="match status" value="1"/>
</dbReference>
<dbReference type="InterPro" id="IPR011009">
    <property type="entry name" value="Kinase-like_dom_sf"/>
</dbReference>
<dbReference type="InterPro" id="IPR052396">
    <property type="entry name" value="Meiotic_Drive_Suppr_Kinase"/>
</dbReference>
<dbReference type="PROSITE" id="PS50011">
    <property type="entry name" value="PROTEIN_KINASE_DOM"/>
    <property type="match status" value="1"/>
</dbReference>
<dbReference type="STRING" id="1348612.A0A397JCB1"/>
<evidence type="ECO:0000256" key="3">
    <source>
        <dbReference type="ARBA" id="ARBA00022525"/>
    </source>
</evidence>
<evidence type="ECO:0000259" key="6">
    <source>
        <dbReference type="PROSITE" id="PS50011"/>
    </source>
</evidence>
<dbReference type="GO" id="GO:0005576">
    <property type="term" value="C:extracellular region"/>
    <property type="evidence" value="ECO:0007669"/>
    <property type="project" value="UniProtKB-SubCell"/>
</dbReference>
<evidence type="ECO:0000256" key="5">
    <source>
        <dbReference type="SAM" id="MobiDB-lite"/>
    </source>
</evidence>
<gene>
    <name evidence="7" type="ORF">Glove_57g125</name>
</gene>
<feature type="compositionally biased region" description="Low complexity" evidence="5">
    <location>
        <begin position="359"/>
        <end position="373"/>
    </location>
</feature>
<protein>
    <recommendedName>
        <fullName evidence="6">Protein kinase domain-containing protein</fullName>
    </recommendedName>
</protein>
<dbReference type="Pfam" id="PF00069">
    <property type="entry name" value="Pkinase"/>
    <property type="match status" value="1"/>
</dbReference>
<dbReference type="PANTHER" id="PTHR37171">
    <property type="entry name" value="SERINE/THREONINE-PROTEIN KINASE YRZF-RELATED"/>
    <property type="match status" value="1"/>
</dbReference>
<evidence type="ECO:0000256" key="2">
    <source>
        <dbReference type="ARBA" id="ARBA00004613"/>
    </source>
</evidence>
<comment type="caution">
    <text evidence="7">The sequence shown here is derived from an EMBL/GenBank/DDBJ whole genome shotgun (WGS) entry which is preliminary data.</text>
</comment>
<dbReference type="OrthoDB" id="2156052at2759"/>
<dbReference type="Pfam" id="PF20147">
    <property type="entry name" value="Crinkler"/>
    <property type="match status" value="1"/>
</dbReference>
<dbReference type="Gene3D" id="1.10.510.10">
    <property type="entry name" value="Transferase(Phosphotransferase) domain 1"/>
    <property type="match status" value="1"/>
</dbReference>